<organism evidence="4 5">
    <name type="scientific">Lysobacter silvisoli</name>
    <dbReference type="NCBI Taxonomy" id="2293254"/>
    <lineage>
        <taxon>Bacteria</taxon>
        <taxon>Pseudomonadati</taxon>
        <taxon>Pseudomonadota</taxon>
        <taxon>Gammaproteobacteria</taxon>
        <taxon>Lysobacterales</taxon>
        <taxon>Lysobacteraceae</taxon>
        <taxon>Lysobacter</taxon>
    </lineage>
</organism>
<evidence type="ECO:0000259" key="3">
    <source>
        <dbReference type="PROSITE" id="PS50122"/>
    </source>
</evidence>
<evidence type="ECO:0000256" key="2">
    <source>
        <dbReference type="SAM" id="MobiDB-lite"/>
    </source>
</evidence>
<name>A0A371JZ34_9GAMM</name>
<dbReference type="SUPFAM" id="SSF52738">
    <property type="entry name" value="Methylesterase CheB, C-terminal domain"/>
    <property type="match status" value="1"/>
</dbReference>
<keyword evidence="5" id="KW-1185">Reference proteome</keyword>
<evidence type="ECO:0000256" key="1">
    <source>
        <dbReference type="PROSITE-ProRule" id="PRU00050"/>
    </source>
</evidence>
<feature type="domain" description="CheB-type methylesterase" evidence="3">
    <location>
        <begin position="338"/>
        <end position="453"/>
    </location>
</feature>
<protein>
    <submittedName>
        <fullName evidence="4">Chemotaxis protein</fullName>
    </submittedName>
</protein>
<accession>A0A371JZ34</accession>
<dbReference type="PROSITE" id="PS50122">
    <property type="entry name" value="CHEB"/>
    <property type="match status" value="1"/>
</dbReference>
<dbReference type="GO" id="GO:0005737">
    <property type="term" value="C:cytoplasm"/>
    <property type="evidence" value="ECO:0007669"/>
    <property type="project" value="InterPro"/>
</dbReference>
<proteinExistence type="predicted"/>
<dbReference type="GO" id="GO:0008984">
    <property type="term" value="F:protein-glutamate methylesterase activity"/>
    <property type="evidence" value="ECO:0007669"/>
    <property type="project" value="InterPro"/>
</dbReference>
<dbReference type="GO" id="GO:0000156">
    <property type="term" value="F:phosphorelay response regulator activity"/>
    <property type="evidence" value="ECO:0007669"/>
    <property type="project" value="InterPro"/>
</dbReference>
<gene>
    <name evidence="4" type="ORF">DX914_11705</name>
</gene>
<dbReference type="Proteomes" id="UP000264492">
    <property type="component" value="Unassembled WGS sequence"/>
</dbReference>
<dbReference type="InterPro" id="IPR035909">
    <property type="entry name" value="CheB_C"/>
</dbReference>
<sequence>MVLLAREGAARDRLRAALNDAGAQLVLEADPTRLAPADLSAAAPQVVVVALDPVTEDALERFEDVLIDPSIEVLFEEAELAAVREGWDAARWIRHISAKLHGHSDVLPPGREPEPEQELFAPDADRPYVPPVREEAYTGFDPVAAEIPSGGLSFVANDHVAELPPAPAAIELENDYDGPAAELTPFESTFDVDAPAQAHAEEAPIELAPFESSFDDEFEPAAAAEPRVFEAPAFEAEFDAPEFETTAPVEPAAVAPKADPAPVMMYETKFEFVSERAPPPLPPEPAADKAPPAAPDWGFADDAPAASAARADGNGLRHDLDAIEQRISGLELVQDRPAHAAGGAVLVLAGIGGPDAVRQLLGAMPEDFPRPVLVQQRLDGGRYDKLVAQMQRATSILVKLAEPGSRAIAGVIYILPAGVGVTVGDSGIQFNGDGNDVLAALPPGDSAVLMLSGSDPALVDAAMNHSWAGALVAGQAPDGCFDAAAPNALIARGGESGQPADLAARLAARWS</sequence>
<comment type="caution">
    <text evidence="1">Lacks conserved residue(s) required for the propagation of feature annotation.</text>
</comment>
<reference evidence="4 5" key="1">
    <citation type="submission" date="2018-08" db="EMBL/GenBank/DDBJ databases">
        <title>Lysobacter sp. zong2l5, whole genome shotgun sequence.</title>
        <authorList>
            <person name="Zhang X."/>
            <person name="Feng G."/>
            <person name="Zhu H."/>
        </authorList>
    </citation>
    <scope>NUCLEOTIDE SEQUENCE [LARGE SCALE GENOMIC DNA]</scope>
    <source>
        <strain evidence="5">zong2l5</strain>
    </source>
</reference>
<dbReference type="EMBL" id="QTSU01000002">
    <property type="protein sequence ID" value="RDZ26933.1"/>
    <property type="molecule type" value="Genomic_DNA"/>
</dbReference>
<evidence type="ECO:0000313" key="5">
    <source>
        <dbReference type="Proteomes" id="UP000264492"/>
    </source>
</evidence>
<dbReference type="Gene3D" id="3.40.50.180">
    <property type="entry name" value="Methylesterase CheB, C-terminal domain"/>
    <property type="match status" value="1"/>
</dbReference>
<comment type="caution">
    <text evidence="4">The sequence shown here is derived from an EMBL/GenBank/DDBJ whole genome shotgun (WGS) entry which is preliminary data.</text>
</comment>
<dbReference type="AlphaFoldDB" id="A0A371JZ34"/>
<dbReference type="Pfam" id="PF01339">
    <property type="entry name" value="CheB_methylest"/>
    <property type="match status" value="1"/>
</dbReference>
<dbReference type="InterPro" id="IPR000673">
    <property type="entry name" value="Sig_transdc_resp-reg_Me-estase"/>
</dbReference>
<dbReference type="GO" id="GO:0006935">
    <property type="term" value="P:chemotaxis"/>
    <property type="evidence" value="ECO:0007669"/>
    <property type="project" value="InterPro"/>
</dbReference>
<feature type="region of interest" description="Disordered" evidence="2">
    <location>
        <begin position="104"/>
        <end position="128"/>
    </location>
</feature>
<evidence type="ECO:0000313" key="4">
    <source>
        <dbReference type="EMBL" id="RDZ26933.1"/>
    </source>
</evidence>